<gene>
    <name evidence="2" type="ORF">EWM62_13730</name>
</gene>
<dbReference type="CDD" id="cd01038">
    <property type="entry name" value="Endonuclease_DUF559"/>
    <property type="match status" value="1"/>
</dbReference>
<evidence type="ECO:0000313" key="3">
    <source>
        <dbReference type="Proteomes" id="UP000293331"/>
    </source>
</evidence>
<dbReference type="PANTHER" id="PTHR38590:SF1">
    <property type="entry name" value="BLL0828 PROTEIN"/>
    <property type="match status" value="1"/>
</dbReference>
<dbReference type="PANTHER" id="PTHR38590">
    <property type="entry name" value="BLL0828 PROTEIN"/>
    <property type="match status" value="1"/>
</dbReference>
<keyword evidence="3" id="KW-1185">Reference proteome</keyword>
<dbReference type="SUPFAM" id="SSF52980">
    <property type="entry name" value="Restriction endonuclease-like"/>
    <property type="match status" value="1"/>
</dbReference>
<name>A0A4Q5LJB5_9SPHI</name>
<evidence type="ECO:0000259" key="1">
    <source>
        <dbReference type="Pfam" id="PF04480"/>
    </source>
</evidence>
<accession>A0A4Q5LJB5</accession>
<reference evidence="2 3" key="1">
    <citation type="submission" date="2019-02" db="EMBL/GenBank/DDBJ databases">
        <title>Bacterial novel species Mucilaginibacter sp. 17JY9-4 isolated from soil.</title>
        <authorList>
            <person name="Jung H.-Y."/>
        </authorList>
    </citation>
    <scope>NUCLEOTIDE SEQUENCE [LARGE SCALE GENOMIC DNA]</scope>
    <source>
        <strain evidence="2 3">17JY9-4</strain>
    </source>
</reference>
<feature type="domain" description="DUF559" evidence="1">
    <location>
        <begin position="6"/>
        <end position="117"/>
    </location>
</feature>
<keyword evidence="2" id="KW-0255">Endonuclease</keyword>
<evidence type="ECO:0000313" key="2">
    <source>
        <dbReference type="EMBL" id="RYU89384.1"/>
    </source>
</evidence>
<dbReference type="Proteomes" id="UP000293331">
    <property type="component" value="Unassembled WGS sequence"/>
</dbReference>
<dbReference type="InterPro" id="IPR007569">
    <property type="entry name" value="DUF559"/>
</dbReference>
<dbReference type="GO" id="GO:0004519">
    <property type="term" value="F:endonuclease activity"/>
    <property type="evidence" value="ECO:0007669"/>
    <property type="project" value="UniProtKB-KW"/>
</dbReference>
<dbReference type="OrthoDB" id="9798754at2"/>
<sequence>MPSIIQLCRDLRKRQTPAENLLWNILRNRGLIGKKFLRQHPICVKSAMGRYEYYIPDFYCAEARLVVEADGPVHLFKKEYDKNRDVVLRDLGLTILRFKNREIEEHLDAVLKKITEYL</sequence>
<dbReference type="RefSeq" id="WP_129877242.1">
    <property type="nucleotide sequence ID" value="NZ_SEWG01000005.1"/>
</dbReference>
<dbReference type="AlphaFoldDB" id="A0A4Q5LJB5"/>
<dbReference type="EMBL" id="SEWG01000005">
    <property type="protein sequence ID" value="RYU89384.1"/>
    <property type="molecule type" value="Genomic_DNA"/>
</dbReference>
<keyword evidence="2" id="KW-0378">Hydrolase</keyword>
<keyword evidence="2" id="KW-0540">Nuclease</keyword>
<comment type="caution">
    <text evidence="2">The sequence shown here is derived from an EMBL/GenBank/DDBJ whole genome shotgun (WGS) entry which is preliminary data.</text>
</comment>
<dbReference type="InterPro" id="IPR011335">
    <property type="entry name" value="Restrct_endonuc-II-like"/>
</dbReference>
<dbReference type="Pfam" id="PF04480">
    <property type="entry name" value="DUF559"/>
    <property type="match status" value="1"/>
</dbReference>
<dbReference type="Gene3D" id="3.40.960.10">
    <property type="entry name" value="VSR Endonuclease"/>
    <property type="match status" value="1"/>
</dbReference>
<organism evidence="2 3">
    <name type="scientific">Mucilaginibacter terrigena</name>
    <dbReference type="NCBI Taxonomy" id="2492395"/>
    <lineage>
        <taxon>Bacteria</taxon>
        <taxon>Pseudomonadati</taxon>
        <taxon>Bacteroidota</taxon>
        <taxon>Sphingobacteriia</taxon>
        <taxon>Sphingobacteriales</taxon>
        <taxon>Sphingobacteriaceae</taxon>
        <taxon>Mucilaginibacter</taxon>
    </lineage>
</organism>
<proteinExistence type="predicted"/>
<dbReference type="InterPro" id="IPR047216">
    <property type="entry name" value="Endonuclease_DUF559_bact"/>
</dbReference>
<protein>
    <submittedName>
        <fullName evidence="2">Endonuclease domain-containing protein</fullName>
    </submittedName>
</protein>